<dbReference type="GO" id="GO:0016020">
    <property type="term" value="C:membrane"/>
    <property type="evidence" value="ECO:0007669"/>
    <property type="project" value="UniProtKB-SubCell"/>
</dbReference>
<evidence type="ECO:0000313" key="9">
    <source>
        <dbReference type="Proteomes" id="UP000275078"/>
    </source>
</evidence>
<evidence type="ECO:0000259" key="7">
    <source>
        <dbReference type="Pfam" id="PF01490"/>
    </source>
</evidence>
<dbReference type="InterPro" id="IPR013057">
    <property type="entry name" value="AA_transpt_TM"/>
</dbReference>
<feature type="transmembrane region" description="Helical" evidence="6">
    <location>
        <begin position="305"/>
        <end position="323"/>
    </location>
</feature>
<evidence type="ECO:0000313" key="8">
    <source>
        <dbReference type="EMBL" id="RPA72336.1"/>
    </source>
</evidence>
<keyword evidence="9" id="KW-1185">Reference proteome</keyword>
<sequence length="412" mass="45194">MKWWHAGLVMIAETVSLGILSLPKVLSEVGLIPGVILIIGLSAIATYTGYIIGQFKQRYPQTHSMADAGWIIGGPKYGRIVKEICGVGQLGFLIFCMSAHVLSFAIMLNVLTDHKMCTIWFMFIGMIVSLICTIPRTLKHMAFLAIASFLSVIGAVMVTMVGVGTRNQPTGPVEMVRKESFIPAFNAVTNICFAYAGHLTFFTFISEMKNPKDFPKALALLQISDTALYVLSAIVIYCFTGYGVASPALRSAGVTLGKVAYGLASATIIISGVVNAHVAAKYIIVRMYRNEANTDNLNIKTKKSWMVWLGLITGLWIIAWLIAEAIPVFNNLLSLTAALFVSWFTFGLNALFWFHLNWDVKFKGKKNIWLTCVNAFIIFVGLVVMFVGTYTSIHGIIHEAASQVFSCADNSL</sequence>
<keyword evidence="4 6" id="KW-1133">Transmembrane helix</keyword>
<dbReference type="OrthoDB" id="294730at2759"/>
<proteinExistence type="inferred from homology"/>
<dbReference type="Pfam" id="PF01490">
    <property type="entry name" value="Aa_trans"/>
    <property type="match status" value="1"/>
</dbReference>
<name>A0A3N4HGZ0_ASCIM</name>
<keyword evidence="5 6" id="KW-0472">Membrane</keyword>
<dbReference type="Gene3D" id="1.20.1740.10">
    <property type="entry name" value="Amino acid/polyamine transporter I"/>
    <property type="match status" value="1"/>
</dbReference>
<dbReference type="GO" id="GO:0015179">
    <property type="term" value="F:L-amino acid transmembrane transporter activity"/>
    <property type="evidence" value="ECO:0007669"/>
    <property type="project" value="TreeGrafter"/>
</dbReference>
<protein>
    <submittedName>
        <fullName evidence="8">Amino acid transporter</fullName>
    </submittedName>
</protein>
<dbReference type="STRING" id="1160509.A0A3N4HGZ0"/>
<evidence type="ECO:0000256" key="6">
    <source>
        <dbReference type="SAM" id="Phobius"/>
    </source>
</evidence>
<feature type="transmembrane region" description="Helical" evidence="6">
    <location>
        <begin position="226"/>
        <end position="249"/>
    </location>
</feature>
<feature type="transmembrane region" description="Helical" evidence="6">
    <location>
        <begin position="368"/>
        <end position="390"/>
    </location>
</feature>
<feature type="transmembrane region" description="Helical" evidence="6">
    <location>
        <begin position="90"/>
        <end position="112"/>
    </location>
</feature>
<reference evidence="8 9" key="1">
    <citation type="journal article" date="2018" name="Nat. Ecol. Evol.">
        <title>Pezizomycetes genomes reveal the molecular basis of ectomycorrhizal truffle lifestyle.</title>
        <authorList>
            <person name="Murat C."/>
            <person name="Payen T."/>
            <person name="Noel B."/>
            <person name="Kuo A."/>
            <person name="Morin E."/>
            <person name="Chen J."/>
            <person name="Kohler A."/>
            <person name="Krizsan K."/>
            <person name="Balestrini R."/>
            <person name="Da Silva C."/>
            <person name="Montanini B."/>
            <person name="Hainaut M."/>
            <person name="Levati E."/>
            <person name="Barry K.W."/>
            <person name="Belfiori B."/>
            <person name="Cichocki N."/>
            <person name="Clum A."/>
            <person name="Dockter R.B."/>
            <person name="Fauchery L."/>
            <person name="Guy J."/>
            <person name="Iotti M."/>
            <person name="Le Tacon F."/>
            <person name="Lindquist E.A."/>
            <person name="Lipzen A."/>
            <person name="Malagnac F."/>
            <person name="Mello A."/>
            <person name="Molinier V."/>
            <person name="Miyauchi S."/>
            <person name="Poulain J."/>
            <person name="Riccioni C."/>
            <person name="Rubini A."/>
            <person name="Sitrit Y."/>
            <person name="Splivallo R."/>
            <person name="Traeger S."/>
            <person name="Wang M."/>
            <person name="Zifcakova L."/>
            <person name="Wipf D."/>
            <person name="Zambonelli A."/>
            <person name="Paolocci F."/>
            <person name="Nowrousian M."/>
            <person name="Ottonello S."/>
            <person name="Baldrian P."/>
            <person name="Spatafora J.W."/>
            <person name="Henrissat B."/>
            <person name="Nagy L.G."/>
            <person name="Aury J.M."/>
            <person name="Wincker P."/>
            <person name="Grigoriev I.V."/>
            <person name="Bonfante P."/>
            <person name="Martin F.M."/>
        </authorList>
    </citation>
    <scope>NUCLEOTIDE SEQUENCE [LARGE SCALE GENOMIC DNA]</scope>
    <source>
        <strain evidence="8 9">RN42</strain>
    </source>
</reference>
<dbReference type="FunFam" id="1.20.1740.10:FF:000039">
    <property type="entry name" value="Neutral amino acid transporter (Eurofung)"/>
    <property type="match status" value="1"/>
</dbReference>
<keyword evidence="3 6" id="KW-0812">Transmembrane</keyword>
<feature type="transmembrane region" description="Helical" evidence="6">
    <location>
        <begin position="32"/>
        <end position="52"/>
    </location>
</feature>
<evidence type="ECO:0000256" key="4">
    <source>
        <dbReference type="ARBA" id="ARBA00022989"/>
    </source>
</evidence>
<evidence type="ECO:0000256" key="2">
    <source>
        <dbReference type="ARBA" id="ARBA00008066"/>
    </source>
</evidence>
<feature type="transmembrane region" description="Helical" evidence="6">
    <location>
        <begin position="335"/>
        <end position="356"/>
    </location>
</feature>
<gene>
    <name evidence="8" type="ORF">BJ508DRAFT_371248</name>
</gene>
<comment type="similarity">
    <text evidence="2">Belongs to the amino acid/polyamine transporter 2 family.</text>
</comment>
<feature type="transmembrane region" description="Helical" evidence="6">
    <location>
        <begin position="184"/>
        <end position="205"/>
    </location>
</feature>
<feature type="transmembrane region" description="Helical" evidence="6">
    <location>
        <begin position="118"/>
        <end position="135"/>
    </location>
</feature>
<accession>A0A3N4HGZ0</accession>
<dbReference type="EMBL" id="ML119866">
    <property type="protein sequence ID" value="RPA72336.1"/>
    <property type="molecule type" value="Genomic_DNA"/>
</dbReference>
<feature type="domain" description="Amino acid transporter transmembrane" evidence="7">
    <location>
        <begin position="2"/>
        <end position="393"/>
    </location>
</feature>
<dbReference type="Proteomes" id="UP000275078">
    <property type="component" value="Unassembled WGS sequence"/>
</dbReference>
<evidence type="ECO:0000256" key="3">
    <source>
        <dbReference type="ARBA" id="ARBA00022692"/>
    </source>
</evidence>
<feature type="transmembrane region" description="Helical" evidence="6">
    <location>
        <begin position="142"/>
        <end position="164"/>
    </location>
</feature>
<dbReference type="AlphaFoldDB" id="A0A3N4HGZ0"/>
<dbReference type="PANTHER" id="PTHR22950">
    <property type="entry name" value="AMINO ACID TRANSPORTER"/>
    <property type="match status" value="1"/>
</dbReference>
<organism evidence="8 9">
    <name type="scientific">Ascobolus immersus RN42</name>
    <dbReference type="NCBI Taxonomy" id="1160509"/>
    <lineage>
        <taxon>Eukaryota</taxon>
        <taxon>Fungi</taxon>
        <taxon>Dikarya</taxon>
        <taxon>Ascomycota</taxon>
        <taxon>Pezizomycotina</taxon>
        <taxon>Pezizomycetes</taxon>
        <taxon>Pezizales</taxon>
        <taxon>Ascobolaceae</taxon>
        <taxon>Ascobolus</taxon>
    </lineage>
</organism>
<comment type="subcellular location">
    <subcellularLocation>
        <location evidence="1">Membrane</location>
        <topology evidence="1">Multi-pass membrane protein</topology>
    </subcellularLocation>
</comment>
<evidence type="ECO:0000256" key="1">
    <source>
        <dbReference type="ARBA" id="ARBA00004141"/>
    </source>
</evidence>
<evidence type="ECO:0000256" key="5">
    <source>
        <dbReference type="ARBA" id="ARBA00023136"/>
    </source>
</evidence>
<feature type="transmembrane region" description="Helical" evidence="6">
    <location>
        <begin position="261"/>
        <end position="284"/>
    </location>
</feature>
<dbReference type="PANTHER" id="PTHR22950:SF479">
    <property type="entry name" value="AMINO ACID TRANSPORTER (EUROFUNG)-RELATED"/>
    <property type="match status" value="1"/>
</dbReference>